<dbReference type="EnsemblPlants" id="KQK11072">
    <property type="protein sequence ID" value="KQK11072"/>
    <property type="gene ID" value="BRADI_2g57942v3"/>
</dbReference>
<dbReference type="Gramene" id="KQK11072">
    <property type="protein sequence ID" value="KQK11072"/>
    <property type="gene ID" value="BRADI_2g57942v3"/>
</dbReference>
<reference evidence="2 3" key="1">
    <citation type="journal article" date="2010" name="Nature">
        <title>Genome sequencing and analysis of the model grass Brachypodium distachyon.</title>
        <authorList>
            <consortium name="International Brachypodium Initiative"/>
        </authorList>
    </citation>
    <scope>NUCLEOTIDE SEQUENCE [LARGE SCALE GENOMIC DNA]</scope>
    <source>
        <strain evidence="2 3">Bd21</strain>
    </source>
</reference>
<reference evidence="3" key="3">
    <citation type="submission" date="2018-08" db="UniProtKB">
        <authorList>
            <consortium name="EnsemblPlants"/>
        </authorList>
    </citation>
    <scope>IDENTIFICATION</scope>
    <source>
        <strain evidence="3">cv. Bd21</strain>
    </source>
</reference>
<dbReference type="AlphaFoldDB" id="A0A0Q3GIX6"/>
<organism evidence="2">
    <name type="scientific">Brachypodium distachyon</name>
    <name type="common">Purple false brome</name>
    <name type="synonym">Trachynia distachya</name>
    <dbReference type="NCBI Taxonomy" id="15368"/>
    <lineage>
        <taxon>Eukaryota</taxon>
        <taxon>Viridiplantae</taxon>
        <taxon>Streptophyta</taxon>
        <taxon>Embryophyta</taxon>
        <taxon>Tracheophyta</taxon>
        <taxon>Spermatophyta</taxon>
        <taxon>Magnoliopsida</taxon>
        <taxon>Liliopsida</taxon>
        <taxon>Poales</taxon>
        <taxon>Poaceae</taxon>
        <taxon>BOP clade</taxon>
        <taxon>Pooideae</taxon>
        <taxon>Stipodae</taxon>
        <taxon>Brachypodieae</taxon>
        <taxon>Brachypodium</taxon>
    </lineage>
</organism>
<protein>
    <submittedName>
        <fullName evidence="2 3">Uncharacterized protein</fullName>
    </submittedName>
</protein>
<reference evidence="2" key="2">
    <citation type="submission" date="2017-06" db="EMBL/GenBank/DDBJ databases">
        <title>WGS assembly of Brachypodium distachyon.</title>
        <authorList>
            <consortium name="The International Brachypodium Initiative"/>
            <person name="Lucas S."/>
            <person name="Harmon-Smith M."/>
            <person name="Lail K."/>
            <person name="Tice H."/>
            <person name="Grimwood J."/>
            <person name="Bruce D."/>
            <person name="Barry K."/>
            <person name="Shu S."/>
            <person name="Lindquist E."/>
            <person name="Wang M."/>
            <person name="Pitluck S."/>
            <person name="Vogel J.P."/>
            <person name="Garvin D.F."/>
            <person name="Mockler T.C."/>
            <person name="Schmutz J."/>
            <person name="Rokhsar D."/>
            <person name="Bevan M.W."/>
        </authorList>
    </citation>
    <scope>NUCLEOTIDE SEQUENCE</scope>
    <source>
        <strain evidence="2">Bd21</strain>
    </source>
</reference>
<feature type="compositionally biased region" description="Polar residues" evidence="1">
    <location>
        <begin position="129"/>
        <end position="138"/>
    </location>
</feature>
<gene>
    <name evidence="2" type="ORF">BRADI_2g57942v3</name>
</gene>
<sequence length="159" mass="18190">MLLRPCAVAYEPRRRHRRLRGACRRAPRRRPLNPRCQRRGGWWRPGDGSPAARRRRPRLPLPLLLLPLPPPTSIPTWTLLVLPPANHRRRPALLLASGPCSGRLRGYPVRLLPLRPSSRHVHGEKTQQKENNSSSSICGKTAGSERIEGEIKRRWWSLG</sequence>
<feature type="region of interest" description="Disordered" evidence="1">
    <location>
        <begin position="116"/>
        <end position="144"/>
    </location>
</feature>
<dbReference type="EMBL" id="CM000881">
    <property type="protein sequence ID" value="KQK11072.1"/>
    <property type="molecule type" value="Genomic_DNA"/>
</dbReference>
<evidence type="ECO:0000256" key="1">
    <source>
        <dbReference type="SAM" id="MobiDB-lite"/>
    </source>
</evidence>
<dbReference type="Proteomes" id="UP000008810">
    <property type="component" value="Chromosome 2"/>
</dbReference>
<accession>A0A0Q3GIX6</accession>
<proteinExistence type="predicted"/>
<keyword evidence="4" id="KW-1185">Reference proteome</keyword>
<evidence type="ECO:0000313" key="2">
    <source>
        <dbReference type="EMBL" id="KQK11072.1"/>
    </source>
</evidence>
<evidence type="ECO:0000313" key="3">
    <source>
        <dbReference type="EnsemblPlants" id="KQK11072"/>
    </source>
</evidence>
<name>A0A0Q3GIX6_BRADI</name>
<evidence type="ECO:0000313" key="4">
    <source>
        <dbReference type="Proteomes" id="UP000008810"/>
    </source>
</evidence>
<dbReference type="InParanoid" id="A0A0Q3GIX6"/>